<dbReference type="GO" id="GO:0010564">
    <property type="term" value="P:regulation of cell cycle process"/>
    <property type="evidence" value="ECO:0007669"/>
    <property type="project" value="TreeGrafter"/>
</dbReference>
<keyword evidence="1" id="KW-0175">Coiled coil</keyword>
<comment type="caution">
    <text evidence="3">The sequence shown here is derived from an EMBL/GenBank/DDBJ whole genome shotgun (WGS) entry which is preliminary data.</text>
</comment>
<feature type="region of interest" description="Disordered" evidence="2">
    <location>
        <begin position="859"/>
        <end position="921"/>
    </location>
</feature>
<dbReference type="InterPro" id="IPR035892">
    <property type="entry name" value="C2_domain_sf"/>
</dbReference>
<feature type="compositionally biased region" description="Low complexity" evidence="2">
    <location>
        <begin position="912"/>
        <end position="921"/>
    </location>
</feature>
<feature type="compositionally biased region" description="Low complexity" evidence="2">
    <location>
        <begin position="149"/>
        <end position="167"/>
    </location>
</feature>
<feature type="coiled-coil region" evidence="1">
    <location>
        <begin position="821"/>
        <end position="851"/>
    </location>
</feature>
<feature type="compositionally biased region" description="Low complexity" evidence="2">
    <location>
        <begin position="1050"/>
        <end position="1120"/>
    </location>
</feature>
<dbReference type="InterPro" id="IPR039893">
    <property type="entry name" value="CEP120-like"/>
</dbReference>
<feature type="compositionally biased region" description="Low complexity" evidence="2">
    <location>
        <begin position="970"/>
        <end position="989"/>
    </location>
</feature>
<feature type="compositionally biased region" description="Low complexity" evidence="2">
    <location>
        <begin position="1191"/>
        <end position="1218"/>
    </location>
</feature>
<evidence type="ECO:0000313" key="3">
    <source>
        <dbReference type="EMBL" id="KAG2454007.1"/>
    </source>
</evidence>
<feature type="compositionally biased region" description="Low complexity" evidence="2">
    <location>
        <begin position="1230"/>
        <end position="1247"/>
    </location>
</feature>
<proteinExistence type="predicted"/>
<dbReference type="Gene3D" id="2.60.40.150">
    <property type="entry name" value="C2 domain"/>
    <property type="match status" value="1"/>
</dbReference>
<feature type="region of interest" description="Disordered" evidence="2">
    <location>
        <begin position="939"/>
        <end position="989"/>
    </location>
</feature>
<feature type="compositionally biased region" description="Low complexity" evidence="2">
    <location>
        <begin position="947"/>
        <end position="956"/>
    </location>
</feature>
<name>A0A835WV62_9CHLO</name>
<protein>
    <recommendedName>
        <fullName evidence="5">C2 domain-containing protein</fullName>
    </recommendedName>
</protein>
<organism evidence="3 4">
    <name type="scientific">Chlamydomonas schloesseri</name>
    <dbReference type="NCBI Taxonomy" id="2026947"/>
    <lineage>
        <taxon>Eukaryota</taxon>
        <taxon>Viridiplantae</taxon>
        <taxon>Chlorophyta</taxon>
        <taxon>core chlorophytes</taxon>
        <taxon>Chlorophyceae</taxon>
        <taxon>CS clade</taxon>
        <taxon>Chlamydomonadales</taxon>
        <taxon>Chlamydomonadaceae</taxon>
        <taxon>Chlamydomonas</taxon>
    </lineage>
</organism>
<feature type="region of interest" description="Disordered" evidence="2">
    <location>
        <begin position="1230"/>
        <end position="1265"/>
    </location>
</feature>
<dbReference type="EMBL" id="JAEHOD010000002">
    <property type="protein sequence ID" value="KAG2454007.1"/>
    <property type="molecule type" value="Genomic_DNA"/>
</dbReference>
<reference evidence="3" key="1">
    <citation type="journal article" date="2020" name="bioRxiv">
        <title>Comparative genomics of Chlamydomonas.</title>
        <authorList>
            <person name="Craig R.J."/>
            <person name="Hasan A.R."/>
            <person name="Ness R.W."/>
            <person name="Keightley P.D."/>
        </authorList>
    </citation>
    <scope>NUCLEOTIDE SEQUENCE</scope>
    <source>
        <strain evidence="3">CCAP 11/173</strain>
    </source>
</reference>
<dbReference type="PANTHER" id="PTHR21574">
    <property type="entry name" value="CENTROSOMAL PROTEIN OF 120 KDA"/>
    <property type="match status" value="1"/>
</dbReference>
<evidence type="ECO:0000256" key="2">
    <source>
        <dbReference type="SAM" id="MobiDB-lite"/>
    </source>
</evidence>
<feature type="compositionally biased region" description="Basic and acidic residues" evidence="2">
    <location>
        <begin position="892"/>
        <end position="908"/>
    </location>
</feature>
<feature type="compositionally biased region" description="Gly residues" evidence="2">
    <location>
        <begin position="1248"/>
        <end position="1265"/>
    </location>
</feature>
<dbReference type="GO" id="GO:0005815">
    <property type="term" value="C:microtubule organizing center"/>
    <property type="evidence" value="ECO:0007669"/>
    <property type="project" value="TreeGrafter"/>
</dbReference>
<feature type="region of interest" description="Disordered" evidence="2">
    <location>
        <begin position="141"/>
        <end position="200"/>
    </location>
</feature>
<evidence type="ECO:0000313" key="4">
    <source>
        <dbReference type="Proteomes" id="UP000613740"/>
    </source>
</evidence>
<dbReference type="PANTHER" id="PTHR21574:SF0">
    <property type="entry name" value="CENTROSOMAL PROTEIN OF 120 KDA"/>
    <property type="match status" value="1"/>
</dbReference>
<keyword evidence="4" id="KW-1185">Reference proteome</keyword>
<feature type="compositionally biased region" description="Gly residues" evidence="2">
    <location>
        <begin position="1149"/>
        <end position="1167"/>
    </location>
</feature>
<evidence type="ECO:0000256" key="1">
    <source>
        <dbReference type="SAM" id="Coils"/>
    </source>
</evidence>
<feature type="region of interest" description="Disordered" evidence="2">
    <location>
        <begin position="1023"/>
        <end position="1218"/>
    </location>
</feature>
<feature type="compositionally biased region" description="Low complexity" evidence="2">
    <location>
        <begin position="859"/>
        <end position="883"/>
    </location>
</feature>
<sequence length="1330" mass="134797">MASPGADDQRTYILSINFLDGKGFGPELQAVTCAATFAGETKLTPYSVGRESHVWNTTLQWRVTMDQFRRLSALGQKDCKVVLSAKDGTKLGWFLIDMRAAKLQAQYKKDEGVWNTLSGAKKGETPQVCVLALFYEDRPDAWSPGPKQASPGRQRAAPGGRRPAAAGRAGGGADGADETSGAATGDGIGELPGPGDGAAFPSARAAAATVAGGDAGGDGAAGGFVASGEPPGANPTAGLPNFGSPPRRSPADDGPFRHFALTVDVRSFQSTKRLPLSSAAVYVQAVLPAELIELVVASGFKLPSRLAPLTSHPAVDIPRGAEGAVPNAYGTLEFSAGVVELARVLAREPRISVEAWHKERFRTDMLLGAGSVPLTPLLQGAWVDGYAPLFAMVASSVGGELREERVQMGMLRVVLSLEDKGPAPVPGTEAAAAAIAAAAAGGGAGRTAAVVTATVAPTPVPGAAKHEPYAVDGDAGDAASSGPDGLGVALTGAADGSAGGDGGLQVREIYPAPTTATSAAAAADAAAAGLPAAHAMAPPPALLLPPPPAMALGGAPSRLPPGMGLQGSPEFEAAWELEVWKKAEEARWRSELREREAQRMLVLESEWRRRERAREAEIGALKAEYLALEERAQQVLSSAEARERRILAAEEALLRRRKELEREAGSRLAEAEAAVRRLQVECEHQLDIERDRNAELVRRVAMLEERLAASDARCLAVENEFADFRAASRSTPEAELARQLAAAREAAKAAEVRAAKAAKAKQGYKDQVRKLAEQLALLQRRRQRDEDVAFGRPVAGGGLGVGGGGGHLLSASLAGPPMSLRAAAEEQIRAASSQQQELAAMRLQLQAIKAAALAQLSPSSSPRAGQEASAAGAQSSAAAATAGGAAGGDEAPDLRSSDQQRDGRHAAEWRPAASGAGQAAVAPGAASRGALAASEAARSLFPPETTSASSASRPAGSGPGAPAPPLSQRSAATNITSSSNPTTSSSVSAPSAGMAAVTAGQLRHAHEDLYAAAAAAQQRLFPSAQGPAGSTGSAPAGSAGSGRGADRWAAPRVAASAPAAGPGTGSGASPPSVSATPQSATPQVAAGADAVAPPSAAASVSASAPSTATASQRQQAAFTSQPGHQRGSQPDGDSRPSTASNPPGHDGSSAGGDGGRTAGLGVGGAASAGGPSDVEKRSLADHLASANQWRQQQQQQQYSGEGEGYSPAGSGAAAASAPSWLEHGREFLSAQQQPAYSQQSYSPYSVGGDLGGGGGSSGSGGGDGGGYMYGSGSSFPDLVGPTADLAEIQRLTRRKMELLQSGAYGLHDTVIRLLDDRIQALMAESAGLPA</sequence>
<evidence type="ECO:0008006" key="5">
    <source>
        <dbReference type="Google" id="ProtNLM"/>
    </source>
</evidence>
<feature type="compositionally biased region" description="Low complexity" evidence="2">
    <location>
        <begin position="1023"/>
        <end position="1038"/>
    </location>
</feature>
<gene>
    <name evidence="3" type="ORF">HYH02_001050</name>
</gene>
<feature type="compositionally biased region" description="Gly residues" evidence="2">
    <location>
        <begin position="184"/>
        <end position="196"/>
    </location>
</feature>
<accession>A0A835WV62</accession>
<feature type="coiled-coil region" evidence="1">
    <location>
        <begin position="643"/>
        <end position="788"/>
    </location>
</feature>
<dbReference type="Proteomes" id="UP000613740">
    <property type="component" value="Unassembled WGS sequence"/>
</dbReference>
<dbReference type="OrthoDB" id="332250at2759"/>